<dbReference type="SUPFAM" id="SSF55073">
    <property type="entry name" value="Nucleotide cyclase"/>
    <property type="match status" value="1"/>
</dbReference>
<keyword evidence="1" id="KW-1133">Transmembrane helix</keyword>
<dbReference type="Proteomes" id="UP001430919">
    <property type="component" value="Unassembled WGS sequence"/>
</dbReference>
<name>A0ABS8MS79_9FLAO</name>
<dbReference type="CDD" id="cd07302">
    <property type="entry name" value="CHD"/>
    <property type="match status" value="1"/>
</dbReference>
<dbReference type="InterPro" id="IPR001054">
    <property type="entry name" value="A/G_cyclase"/>
</dbReference>
<dbReference type="PROSITE" id="PS50125">
    <property type="entry name" value="GUANYLATE_CYCLASE_2"/>
    <property type="match status" value="1"/>
</dbReference>
<feature type="transmembrane region" description="Helical" evidence="1">
    <location>
        <begin position="12"/>
        <end position="36"/>
    </location>
</feature>
<gene>
    <name evidence="3" type="ORF">LNQ49_04030</name>
</gene>
<protein>
    <submittedName>
        <fullName evidence="3">Adenylate/guanylate cyclase domain-containing protein</fullName>
    </submittedName>
</protein>
<dbReference type="InterPro" id="IPR029787">
    <property type="entry name" value="Nucleotide_cyclase"/>
</dbReference>
<dbReference type="Pfam" id="PF00211">
    <property type="entry name" value="Guanylate_cyc"/>
    <property type="match status" value="1"/>
</dbReference>
<dbReference type="EMBL" id="JAJJMO010000001">
    <property type="protein sequence ID" value="MCC9070770.1"/>
    <property type="molecule type" value="Genomic_DNA"/>
</dbReference>
<feature type="transmembrane region" description="Helical" evidence="1">
    <location>
        <begin position="132"/>
        <end position="153"/>
    </location>
</feature>
<evidence type="ECO:0000256" key="1">
    <source>
        <dbReference type="SAM" id="Phobius"/>
    </source>
</evidence>
<organism evidence="3 4">
    <name type="scientific">Flavobacterium pisciphilum</name>
    <dbReference type="NCBI Taxonomy" id="2893755"/>
    <lineage>
        <taxon>Bacteria</taxon>
        <taxon>Pseudomonadati</taxon>
        <taxon>Bacteroidota</taxon>
        <taxon>Flavobacteriia</taxon>
        <taxon>Flavobacteriales</taxon>
        <taxon>Flavobacteriaceae</taxon>
        <taxon>Flavobacterium</taxon>
    </lineage>
</organism>
<keyword evidence="1" id="KW-0812">Transmembrane</keyword>
<evidence type="ECO:0000313" key="3">
    <source>
        <dbReference type="EMBL" id="MCC9070770.1"/>
    </source>
</evidence>
<proteinExistence type="predicted"/>
<keyword evidence="1" id="KW-0472">Membrane</keyword>
<feature type="transmembrane region" description="Helical" evidence="1">
    <location>
        <begin position="85"/>
        <end position="112"/>
    </location>
</feature>
<evidence type="ECO:0000313" key="4">
    <source>
        <dbReference type="Proteomes" id="UP001430919"/>
    </source>
</evidence>
<comment type="caution">
    <text evidence="3">The sequence shown here is derived from an EMBL/GenBank/DDBJ whole genome shotgun (WGS) entry which is preliminary data.</text>
</comment>
<accession>A0ABS8MS79</accession>
<reference evidence="3" key="1">
    <citation type="submission" date="2021-11" db="EMBL/GenBank/DDBJ databases">
        <title>Description of novel Flavobacterium species.</title>
        <authorList>
            <person name="Saticioglu I.B."/>
            <person name="Ay H."/>
            <person name="Altun S."/>
            <person name="Duman M."/>
        </authorList>
    </citation>
    <scope>NUCLEOTIDE SEQUENCE</scope>
    <source>
        <strain evidence="3">F-65</strain>
    </source>
</reference>
<dbReference type="Gene3D" id="3.30.70.1230">
    <property type="entry name" value="Nucleotide cyclase"/>
    <property type="match status" value="1"/>
</dbReference>
<evidence type="ECO:0000259" key="2">
    <source>
        <dbReference type="PROSITE" id="PS50125"/>
    </source>
</evidence>
<feature type="transmembrane region" description="Helical" evidence="1">
    <location>
        <begin position="56"/>
        <end position="73"/>
    </location>
</feature>
<feature type="domain" description="Guanylate cyclase" evidence="2">
    <location>
        <begin position="179"/>
        <end position="308"/>
    </location>
</feature>
<dbReference type="RefSeq" id="WP_229987439.1">
    <property type="nucleotide sequence ID" value="NZ_JAJJMO010000001.1"/>
</dbReference>
<sequence length="358" mass="41939">MKYKLKTVLKIIEYLQLILLWILAFLYYVFLTYSIIDEDYIYQNGIKASDFLVSELIGVLFVGTFMGTIFFLLQEYVFCRFFQKYGILITVLFQTILFIMSCFVVLLMLIGLNKADYITINNFFLLQIDFRSMVSFIFYCLVVHVFITLIHTFRRRLGRNYFKSLLQGKYITPVIEYRAFMFLDMYDSSAVAENVGHYNYSLLLQECFADLSELLINHGAEIYQYVGDEAVITWKISLDFDRQKCIDLYNAFSVRLLQKQDFYQNKFGLVPKFKGSVNEGLVTVAEIGQIKTEIAYHGDVLTTAARVRNLCNDYQADLLITQSFFEQLLSFEQESFTAIDRTILRGKKKPITIYKSLY</sequence>
<keyword evidence="4" id="KW-1185">Reference proteome</keyword>